<proteinExistence type="predicted"/>
<evidence type="ECO:0008006" key="4">
    <source>
        <dbReference type="Google" id="ProtNLM"/>
    </source>
</evidence>
<dbReference type="Gene3D" id="3.40.50.300">
    <property type="entry name" value="P-loop containing nucleotide triphosphate hydrolases"/>
    <property type="match status" value="1"/>
</dbReference>
<comment type="caution">
    <text evidence="2">The sequence shown here is derived from an EMBL/GenBank/DDBJ whole genome shotgun (WGS) entry which is preliminary data.</text>
</comment>
<dbReference type="RefSeq" id="WP_316781668.1">
    <property type="nucleotide sequence ID" value="NZ_JASMWN010000025.1"/>
</dbReference>
<dbReference type="EMBL" id="JASMWN010000025">
    <property type="protein sequence ID" value="MDU9006530.1"/>
    <property type="molecule type" value="Genomic_DNA"/>
</dbReference>
<accession>A0ABU3VK35</accession>
<feature type="compositionally biased region" description="Basic and acidic residues" evidence="1">
    <location>
        <begin position="175"/>
        <end position="195"/>
    </location>
</feature>
<sequence>MPSPDEIRAKLLEKNMHNLVCQPRSKLVVEGYPRSANTFSVDMINVICDAAGHKRPSMGHHTHSVLNLRLGALQKIPIVVLIRDPAAAILSYKIFSGRPVAFCLDRYVTFYSRTLQLNKPFILGEFEETVNNFNAVLTRLNAVLGDPLPLSDDLARDTARAQDQARTRAAKRHGDKATERVGVPTEERETLKQEQRAEVEEALARNPEPMRLYDEVLARGR</sequence>
<dbReference type="SUPFAM" id="SSF52540">
    <property type="entry name" value="P-loop containing nucleoside triphosphate hydrolases"/>
    <property type="match status" value="1"/>
</dbReference>
<evidence type="ECO:0000313" key="3">
    <source>
        <dbReference type="Proteomes" id="UP001255416"/>
    </source>
</evidence>
<protein>
    <recommendedName>
        <fullName evidence="4">Sulfotransferase domain-containing protein</fullName>
    </recommendedName>
</protein>
<keyword evidence="3" id="KW-1185">Reference proteome</keyword>
<reference evidence="3" key="1">
    <citation type="submission" date="2023-05" db="EMBL/GenBank/DDBJ databases">
        <title>Sedimentitalea sp. nov. JM2-8.</title>
        <authorList>
            <person name="Huang J."/>
        </authorList>
    </citation>
    <scope>NUCLEOTIDE SEQUENCE [LARGE SCALE GENOMIC DNA]</scope>
    <source>
        <strain evidence="3">KHS03</strain>
    </source>
</reference>
<dbReference type="InterPro" id="IPR027417">
    <property type="entry name" value="P-loop_NTPase"/>
</dbReference>
<name>A0ABU3VK35_9RHOB</name>
<evidence type="ECO:0000313" key="2">
    <source>
        <dbReference type="EMBL" id="MDU9006530.1"/>
    </source>
</evidence>
<feature type="region of interest" description="Disordered" evidence="1">
    <location>
        <begin position="167"/>
        <end position="195"/>
    </location>
</feature>
<gene>
    <name evidence="2" type="ORF">QO231_22090</name>
</gene>
<dbReference type="Proteomes" id="UP001255416">
    <property type="component" value="Unassembled WGS sequence"/>
</dbReference>
<organism evidence="2 3">
    <name type="scientific">Sedimentitalea todarodis</name>
    <dbReference type="NCBI Taxonomy" id="1631240"/>
    <lineage>
        <taxon>Bacteria</taxon>
        <taxon>Pseudomonadati</taxon>
        <taxon>Pseudomonadota</taxon>
        <taxon>Alphaproteobacteria</taxon>
        <taxon>Rhodobacterales</taxon>
        <taxon>Paracoccaceae</taxon>
        <taxon>Sedimentitalea</taxon>
    </lineage>
</organism>
<evidence type="ECO:0000256" key="1">
    <source>
        <dbReference type="SAM" id="MobiDB-lite"/>
    </source>
</evidence>